<feature type="chain" id="PRO_5040189510" description="Receptor ligand binding region domain-containing protein" evidence="5">
    <location>
        <begin position="17"/>
        <end position="533"/>
    </location>
</feature>
<protein>
    <recommendedName>
        <fullName evidence="6">Receptor ligand binding region domain-containing protein</fullName>
    </recommendedName>
</protein>
<organism evidence="7 8">
    <name type="scientific">Turnera subulata</name>
    <dbReference type="NCBI Taxonomy" id="218843"/>
    <lineage>
        <taxon>Eukaryota</taxon>
        <taxon>Viridiplantae</taxon>
        <taxon>Streptophyta</taxon>
        <taxon>Embryophyta</taxon>
        <taxon>Tracheophyta</taxon>
        <taxon>Spermatophyta</taxon>
        <taxon>Magnoliopsida</taxon>
        <taxon>eudicotyledons</taxon>
        <taxon>Gunneridae</taxon>
        <taxon>Pentapetalae</taxon>
        <taxon>rosids</taxon>
        <taxon>fabids</taxon>
        <taxon>Malpighiales</taxon>
        <taxon>Passifloraceae</taxon>
        <taxon>Turnera</taxon>
    </lineage>
</organism>
<dbReference type="Pfam" id="PF01094">
    <property type="entry name" value="ANF_receptor"/>
    <property type="match status" value="1"/>
</dbReference>
<evidence type="ECO:0000256" key="1">
    <source>
        <dbReference type="ARBA" id="ARBA00004370"/>
    </source>
</evidence>
<dbReference type="SUPFAM" id="SSF53822">
    <property type="entry name" value="Periplasmic binding protein-like I"/>
    <property type="match status" value="1"/>
</dbReference>
<comment type="caution">
    <text evidence="7">The sequence shown here is derived from an EMBL/GenBank/DDBJ whole genome shotgun (WGS) entry which is preliminary data.</text>
</comment>
<evidence type="ECO:0000259" key="6">
    <source>
        <dbReference type="Pfam" id="PF01094"/>
    </source>
</evidence>
<gene>
    <name evidence="7" type="ORF">Tsubulata_035327</name>
</gene>
<accession>A0A9Q0FSM0</accession>
<keyword evidence="4" id="KW-0472">Membrane</keyword>
<evidence type="ECO:0000256" key="5">
    <source>
        <dbReference type="SAM" id="SignalP"/>
    </source>
</evidence>
<dbReference type="InterPro" id="IPR001828">
    <property type="entry name" value="ANF_lig-bd_rcpt"/>
</dbReference>
<proteinExistence type="predicted"/>
<dbReference type="InterPro" id="IPR028082">
    <property type="entry name" value="Peripla_BP_I"/>
</dbReference>
<feature type="non-terminal residue" evidence="7">
    <location>
        <position position="533"/>
    </location>
</feature>
<keyword evidence="2" id="KW-0812">Transmembrane</keyword>
<dbReference type="GO" id="GO:0016020">
    <property type="term" value="C:membrane"/>
    <property type="evidence" value="ECO:0007669"/>
    <property type="project" value="UniProtKB-SubCell"/>
</dbReference>
<keyword evidence="3" id="KW-1133">Transmembrane helix</keyword>
<evidence type="ECO:0000256" key="3">
    <source>
        <dbReference type="ARBA" id="ARBA00022989"/>
    </source>
</evidence>
<dbReference type="FunFam" id="3.40.50.2300:FF:000081">
    <property type="entry name" value="Glutamate receptor"/>
    <property type="match status" value="1"/>
</dbReference>
<evidence type="ECO:0000256" key="2">
    <source>
        <dbReference type="ARBA" id="ARBA00022692"/>
    </source>
</evidence>
<dbReference type="OrthoDB" id="5984008at2759"/>
<dbReference type="SUPFAM" id="SSF53850">
    <property type="entry name" value="Periplasmic binding protein-like II"/>
    <property type="match status" value="1"/>
</dbReference>
<sequence>MHLVWLVASFLVCVTASSPGVSRSTGTVNVGSIFTTSTMKGKVAEIAMKAAQDDTNSDPSVLGGWNLSITVRDSNYSGFLGIIEALQFMEADTVAIISPQSTVMARILSHVSNELQVPLLSPNIFPSPVPLLCPNRPSDLFQMTAIVDMISYYGWAEVIAVFSDEYQSRNGITVLGEKLAERRCKIGYKAALPPDHTGTTVKPSVVEAMLTKNRLMESRVIVLHTFSKSGLLVFDLAQRLEMMQDGFVWIATTWLSTLLDSITPLPPNIAASIQLGALTLRPHTPNSKKKADFVSRWEQLSNGSVGLNPSGLYAYDTIWMVARAVRRFLDQGNRITSSNDSKLMALGGSSKLNLGSLSVFDGGSQLLNLILQTNMSGLSGPLSFIPDDRSLPRPAYDIINVIGTGQKRVGYWSNHSSLSVVPPETLYDKEPNRSSSSQHLSTVVWPGGSTMRPRGWGFPDNWRQLRIGTPNRVSYRHFVQKLNGSDVVHGYCIDVFRAAVKLLPYEVPYKFVPYGNGRRNPSYNKLVTQITAG</sequence>
<comment type="subcellular location">
    <subcellularLocation>
        <location evidence="1">Membrane</location>
    </subcellularLocation>
</comment>
<dbReference type="Gene3D" id="3.40.190.10">
    <property type="entry name" value="Periplasmic binding protein-like II"/>
    <property type="match status" value="1"/>
</dbReference>
<dbReference type="PANTHER" id="PTHR34836:SF7">
    <property type="entry name" value="RECEPTOR LIGAND BINDING REGION DOMAIN-CONTAINING PROTEIN"/>
    <property type="match status" value="1"/>
</dbReference>
<dbReference type="EMBL" id="JAKUCV010004285">
    <property type="protein sequence ID" value="KAJ4835837.1"/>
    <property type="molecule type" value="Genomic_DNA"/>
</dbReference>
<dbReference type="PANTHER" id="PTHR34836">
    <property type="entry name" value="OS06G0188250 PROTEIN"/>
    <property type="match status" value="1"/>
</dbReference>
<evidence type="ECO:0000313" key="8">
    <source>
        <dbReference type="Proteomes" id="UP001141552"/>
    </source>
</evidence>
<dbReference type="Gene3D" id="3.40.50.2300">
    <property type="match status" value="2"/>
</dbReference>
<reference evidence="7" key="2">
    <citation type="journal article" date="2023" name="Plants (Basel)">
        <title>Annotation of the Turnera subulata (Passifloraceae) Draft Genome Reveals the S-Locus Evolved after the Divergence of Turneroideae from Passifloroideae in a Stepwise Manner.</title>
        <authorList>
            <person name="Henning P.M."/>
            <person name="Roalson E.H."/>
            <person name="Mir W."/>
            <person name="McCubbin A.G."/>
            <person name="Shore J.S."/>
        </authorList>
    </citation>
    <scope>NUCLEOTIDE SEQUENCE</scope>
    <source>
        <strain evidence="7">F60SS</strain>
    </source>
</reference>
<evidence type="ECO:0000313" key="7">
    <source>
        <dbReference type="EMBL" id="KAJ4835837.1"/>
    </source>
</evidence>
<feature type="domain" description="Receptor ligand binding region" evidence="6">
    <location>
        <begin position="45"/>
        <end position="403"/>
    </location>
</feature>
<dbReference type="InterPro" id="IPR015683">
    <property type="entry name" value="Ionotropic_Glu_rcpt"/>
</dbReference>
<dbReference type="AlphaFoldDB" id="A0A9Q0FSM0"/>
<keyword evidence="8" id="KW-1185">Reference proteome</keyword>
<reference evidence="7" key="1">
    <citation type="submission" date="2022-02" db="EMBL/GenBank/DDBJ databases">
        <authorList>
            <person name="Henning P.M."/>
            <person name="McCubbin A.G."/>
            <person name="Shore J.S."/>
        </authorList>
    </citation>
    <scope>NUCLEOTIDE SEQUENCE</scope>
    <source>
        <strain evidence="7">F60SS</strain>
        <tissue evidence="7">Leaves</tissue>
    </source>
</reference>
<dbReference type="Proteomes" id="UP001141552">
    <property type="component" value="Unassembled WGS sequence"/>
</dbReference>
<name>A0A9Q0FSM0_9ROSI</name>
<keyword evidence="5" id="KW-0732">Signal</keyword>
<feature type="signal peptide" evidence="5">
    <location>
        <begin position="1"/>
        <end position="16"/>
    </location>
</feature>
<evidence type="ECO:0000256" key="4">
    <source>
        <dbReference type="ARBA" id="ARBA00023136"/>
    </source>
</evidence>